<proteinExistence type="predicted"/>
<dbReference type="AlphaFoldDB" id="A0A2G8SKU8"/>
<dbReference type="OrthoDB" id="3466517at2759"/>
<reference evidence="3 4" key="1">
    <citation type="journal article" date="2015" name="Sci. Rep.">
        <title>Chromosome-level genome map provides insights into diverse defense mechanisms in the medicinal fungus Ganoderma sinense.</title>
        <authorList>
            <person name="Zhu Y."/>
            <person name="Xu J."/>
            <person name="Sun C."/>
            <person name="Zhou S."/>
            <person name="Xu H."/>
            <person name="Nelson D.R."/>
            <person name="Qian J."/>
            <person name="Song J."/>
            <person name="Luo H."/>
            <person name="Xiang L."/>
            <person name="Li Y."/>
            <person name="Xu Z."/>
            <person name="Ji A."/>
            <person name="Wang L."/>
            <person name="Lu S."/>
            <person name="Hayward A."/>
            <person name="Sun W."/>
            <person name="Li X."/>
            <person name="Schwartz D.C."/>
            <person name="Wang Y."/>
            <person name="Chen S."/>
        </authorList>
    </citation>
    <scope>NUCLEOTIDE SEQUENCE [LARGE SCALE GENOMIC DNA]</scope>
    <source>
        <strain evidence="3 4">ZZ0214-1</strain>
    </source>
</reference>
<evidence type="ECO:0000256" key="1">
    <source>
        <dbReference type="SAM" id="MobiDB-lite"/>
    </source>
</evidence>
<evidence type="ECO:0000313" key="3">
    <source>
        <dbReference type="EMBL" id="PIL34391.1"/>
    </source>
</evidence>
<dbReference type="Proteomes" id="UP000230002">
    <property type="component" value="Unassembled WGS sequence"/>
</dbReference>
<feature type="domain" description="AB hydrolase-1" evidence="2">
    <location>
        <begin position="31"/>
        <end position="361"/>
    </location>
</feature>
<dbReference type="EMBL" id="AYKW01000005">
    <property type="protein sequence ID" value="PIL34391.1"/>
    <property type="molecule type" value="Genomic_DNA"/>
</dbReference>
<evidence type="ECO:0000259" key="2">
    <source>
        <dbReference type="Pfam" id="PF12697"/>
    </source>
</evidence>
<dbReference type="Gene3D" id="3.40.50.1820">
    <property type="entry name" value="alpha/beta hydrolase"/>
    <property type="match status" value="1"/>
</dbReference>
<accession>A0A2G8SKU8</accession>
<name>A0A2G8SKU8_9APHY</name>
<dbReference type="InterPro" id="IPR000073">
    <property type="entry name" value="AB_hydrolase_1"/>
</dbReference>
<organism evidence="3 4">
    <name type="scientific">Ganoderma sinense ZZ0214-1</name>
    <dbReference type="NCBI Taxonomy" id="1077348"/>
    <lineage>
        <taxon>Eukaryota</taxon>
        <taxon>Fungi</taxon>
        <taxon>Dikarya</taxon>
        <taxon>Basidiomycota</taxon>
        <taxon>Agaricomycotina</taxon>
        <taxon>Agaricomycetes</taxon>
        <taxon>Polyporales</taxon>
        <taxon>Polyporaceae</taxon>
        <taxon>Ganoderma</taxon>
    </lineage>
</organism>
<evidence type="ECO:0000313" key="4">
    <source>
        <dbReference type="Proteomes" id="UP000230002"/>
    </source>
</evidence>
<dbReference type="Pfam" id="PF12697">
    <property type="entry name" value="Abhydrolase_6"/>
    <property type="match status" value="1"/>
</dbReference>
<sequence length="374" mass="41620">MSPSPSTTTGNPFGLVHDTGPPPGSQDYTTLVVLHGHNWHSSTFVKTIPLASNYNTRLILLNRRGYPGSTAFTDEELSGLPELSHDAGEDALEDAKNKLGVFLRGRAREVFDFLEDLVRQDDIPPANPERNAGGIVVVGWSFGALWMSALMAYVSTFPVNDVELAKYVRKVVILDTGNLVMNFPVWSHLYHRSFDMSLPKEERTAAYNMWDRARKISSYYSHGGETLDTLSHEALTDPPSTLSTLSEEERANLTDLPGGLVDAAIMMPGLQSGFFADLRRRAFLLPKVEDTGNEDVEGGDAWSEVEFRVVWCQMSTAEVAYIMLMLIAELEEAKKKGEAVRNVKIVRVKRGNHFVQWDQPDMAMRALVGEEDVI</sequence>
<feature type="region of interest" description="Disordered" evidence="1">
    <location>
        <begin position="1"/>
        <end position="24"/>
    </location>
</feature>
<gene>
    <name evidence="3" type="ORF">GSI_03166</name>
</gene>
<feature type="compositionally biased region" description="Polar residues" evidence="1">
    <location>
        <begin position="1"/>
        <end position="11"/>
    </location>
</feature>
<dbReference type="SUPFAM" id="SSF53474">
    <property type="entry name" value="alpha/beta-Hydrolases"/>
    <property type="match status" value="1"/>
</dbReference>
<dbReference type="InterPro" id="IPR029058">
    <property type="entry name" value="AB_hydrolase_fold"/>
</dbReference>
<protein>
    <recommendedName>
        <fullName evidence="2">AB hydrolase-1 domain-containing protein</fullName>
    </recommendedName>
</protein>
<comment type="caution">
    <text evidence="3">The sequence shown here is derived from an EMBL/GenBank/DDBJ whole genome shotgun (WGS) entry which is preliminary data.</text>
</comment>
<keyword evidence="4" id="KW-1185">Reference proteome</keyword>